<reference evidence="3" key="2">
    <citation type="submission" date="2025-08" db="UniProtKB">
        <authorList>
            <consortium name="RefSeq"/>
        </authorList>
    </citation>
    <scope>IDENTIFICATION</scope>
    <source>
        <tissue evidence="3">Leaf</tissue>
    </source>
</reference>
<accession>A0A8B8QDH3</accession>
<dbReference type="PANTHER" id="PTHR37237">
    <property type="entry name" value="OS02G0567000 PROTEIN"/>
    <property type="match status" value="1"/>
</dbReference>
<sequence length="142" mass="14987">MIRATGGPLLCIGDLLSDVGEDVAPPESLPPSPSSSLSEFSSSTSRPSDLPKLFQENYDSLNEALARGDHSWTALTLKLCSSLEVANKLVQSTHGSARLLLEKVEELEKIVKRGDSAVAAVKAITMSSVGDGRPSIGSEHVK</sequence>
<name>A0A8B8QDH3_9MYRT</name>
<keyword evidence="2" id="KW-1185">Reference proteome</keyword>
<reference evidence="2" key="1">
    <citation type="submission" date="2025-05" db="UniProtKB">
        <authorList>
            <consortium name="RefSeq"/>
        </authorList>
    </citation>
    <scope>NUCLEOTIDE SEQUENCE [LARGE SCALE GENOMIC DNA]</scope>
</reference>
<proteinExistence type="predicted"/>
<dbReference type="AlphaFoldDB" id="A0A8B8QDH3"/>
<dbReference type="KEGG" id="rarg:115751439"/>
<feature type="region of interest" description="Disordered" evidence="1">
    <location>
        <begin position="22"/>
        <end position="51"/>
    </location>
</feature>
<evidence type="ECO:0000313" key="2">
    <source>
        <dbReference type="Proteomes" id="UP000827889"/>
    </source>
</evidence>
<protein>
    <submittedName>
        <fullName evidence="3">Uncharacterized protein LOC115751439</fullName>
    </submittedName>
</protein>
<gene>
    <name evidence="3" type="primary">LOC115751439</name>
</gene>
<evidence type="ECO:0000313" key="3">
    <source>
        <dbReference type="RefSeq" id="XP_030545214.1"/>
    </source>
</evidence>
<organism evidence="2 3">
    <name type="scientific">Rhodamnia argentea</name>
    <dbReference type="NCBI Taxonomy" id="178133"/>
    <lineage>
        <taxon>Eukaryota</taxon>
        <taxon>Viridiplantae</taxon>
        <taxon>Streptophyta</taxon>
        <taxon>Embryophyta</taxon>
        <taxon>Tracheophyta</taxon>
        <taxon>Spermatophyta</taxon>
        <taxon>Magnoliopsida</taxon>
        <taxon>eudicotyledons</taxon>
        <taxon>Gunneridae</taxon>
        <taxon>Pentapetalae</taxon>
        <taxon>rosids</taxon>
        <taxon>malvids</taxon>
        <taxon>Myrtales</taxon>
        <taxon>Myrtaceae</taxon>
        <taxon>Myrtoideae</taxon>
        <taxon>Myrteae</taxon>
        <taxon>Australasian group</taxon>
        <taxon>Rhodamnia</taxon>
    </lineage>
</organism>
<dbReference type="OrthoDB" id="1629067at2759"/>
<dbReference type="RefSeq" id="XP_030545214.1">
    <property type="nucleotide sequence ID" value="XM_030689354.2"/>
</dbReference>
<dbReference type="GeneID" id="115751439"/>
<dbReference type="PANTHER" id="PTHR37237:SF1">
    <property type="entry name" value="OS02G0567000 PROTEIN"/>
    <property type="match status" value="1"/>
</dbReference>
<evidence type="ECO:0000256" key="1">
    <source>
        <dbReference type="SAM" id="MobiDB-lite"/>
    </source>
</evidence>
<feature type="compositionally biased region" description="Low complexity" evidence="1">
    <location>
        <begin position="34"/>
        <end position="48"/>
    </location>
</feature>
<dbReference type="Proteomes" id="UP000827889">
    <property type="component" value="Chromosome 2"/>
</dbReference>